<dbReference type="Pfam" id="PF13946">
    <property type="entry name" value="DUF4214"/>
    <property type="match status" value="1"/>
</dbReference>
<evidence type="ECO:0000259" key="1">
    <source>
        <dbReference type="Pfam" id="PF04151"/>
    </source>
</evidence>
<dbReference type="RefSeq" id="WP_087463852.1">
    <property type="nucleotide sequence ID" value="NZ_CP021425.1"/>
</dbReference>
<protein>
    <submittedName>
        <fullName evidence="3">Serralysin</fullName>
    </submittedName>
</protein>
<dbReference type="InterPro" id="IPR007280">
    <property type="entry name" value="Peptidase_C_arc/bac"/>
</dbReference>
<feature type="domain" description="Peptidase C-terminal archaeal/bacterial" evidence="1">
    <location>
        <begin position="444"/>
        <end position="518"/>
    </location>
</feature>
<evidence type="ECO:0000259" key="2">
    <source>
        <dbReference type="Pfam" id="PF13946"/>
    </source>
</evidence>
<dbReference type="Proteomes" id="UP000196027">
    <property type="component" value="Chromosome"/>
</dbReference>
<dbReference type="EMBL" id="CP021425">
    <property type="protein sequence ID" value="ARU59149.1"/>
    <property type="molecule type" value="Genomic_DNA"/>
</dbReference>
<dbReference type="Gene3D" id="1.10.3130.20">
    <property type="entry name" value="Phycobilisome linker domain"/>
    <property type="match status" value="1"/>
</dbReference>
<dbReference type="InterPro" id="IPR038255">
    <property type="entry name" value="PBS_linker_sf"/>
</dbReference>
<dbReference type="OrthoDB" id="6497431at2"/>
<dbReference type="InterPro" id="IPR025282">
    <property type="entry name" value="DUF4214"/>
</dbReference>
<dbReference type="AlphaFoldDB" id="A0A1Y0IG92"/>
<reference evidence="3 4" key="1">
    <citation type="submission" date="2017-05" db="EMBL/GenBank/DDBJ databases">
        <title>Genomic insights into alkan degradation activity of Oleiphilus messinensis.</title>
        <authorList>
            <person name="Kozyavkin S.A."/>
            <person name="Slesarev A.I."/>
            <person name="Golyshin P.N."/>
            <person name="Korzhenkov A."/>
            <person name="Golyshina O.N."/>
            <person name="Toshchakov S.V."/>
        </authorList>
    </citation>
    <scope>NUCLEOTIDE SEQUENCE [LARGE SCALE GENOMIC DNA]</scope>
    <source>
        <strain evidence="3 4">ME102</strain>
    </source>
</reference>
<proteinExistence type="predicted"/>
<keyword evidence="4" id="KW-1185">Reference proteome</keyword>
<dbReference type="Pfam" id="PF04151">
    <property type="entry name" value="PPC"/>
    <property type="match status" value="1"/>
</dbReference>
<gene>
    <name evidence="3" type="ORF">OLMES_5165</name>
</gene>
<sequence>MTTDSSTDLVQKAYIAYYSRPADPGGLNYWANLLELSGGDLSTIIEAFGVSEEFNERFGSASSSDLVDNIYQSLFNRAPDEAGKAFYVGLLDSGEISLQEIALNVLFGATNDDATVIENKLLSATYFTEQLQATEQAYTDLETAVEILANVGVTSDTVVNTFEAIETLIRPDLSTTEQEVDDFAANNLTVGRINPGDVVVGEISDSDDVDFVAIDLLPGVAYLFQFEGTATGGGTLTDPYISGLYDDELFELGYSNDDGGEGNNAQVTFTPSVAGTYYIGLSGYNAVGSYTLKVSGEDDYVSNLKTSASVSVDSSFVGEINYSLDQDWIAVELDQSGLTYIIEAKGEDSGLGTLPDPEIQVYNSNLDRVAYDYDGGVGDDALATITLTSEELGTYYIAVEDDYYGSGYYVVSVDGSDDYLSNMLTTGFVVPGGSTTGVINAKYDSDLFRLDLDTAGKAYTINLSGEHNGMGTLSDPELRFYDSQGSQLANDYDSGPGNNALITIIPDVAGTYYVLAYGDYTASGTYTLSVDNDDSILSNTETSASIGINATFFGEIENQGDIDWVAVELLAGRSYQIDVLGAATVDGTLEDPYLNGIYNHVGDFYRSSNDDDDGVGNNAQEIFSADYSGTYFIGITGESRTSGTYLLSVEEVA</sequence>
<accession>A0A1Y0IG92</accession>
<organism evidence="3 4">
    <name type="scientific">Oleiphilus messinensis</name>
    <dbReference type="NCBI Taxonomy" id="141451"/>
    <lineage>
        <taxon>Bacteria</taxon>
        <taxon>Pseudomonadati</taxon>
        <taxon>Pseudomonadota</taxon>
        <taxon>Gammaproteobacteria</taxon>
        <taxon>Oceanospirillales</taxon>
        <taxon>Oleiphilaceae</taxon>
        <taxon>Oleiphilus</taxon>
    </lineage>
</organism>
<feature type="domain" description="DUF4214" evidence="2">
    <location>
        <begin position="47"/>
        <end position="105"/>
    </location>
</feature>
<name>A0A1Y0IG92_9GAMM</name>
<evidence type="ECO:0000313" key="3">
    <source>
        <dbReference type="EMBL" id="ARU59149.1"/>
    </source>
</evidence>
<evidence type="ECO:0000313" key="4">
    <source>
        <dbReference type="Proteomes" id="UP000196027"/>
    </source>
</evidence>
<dbReference type="Gene3D" id="2.60.120.380">
    <property type="match status" value="4"/>
</dbReference>
<dbReference type="KEGG" id="ome:OLMES_5165"/>